<dbReference type="EMBL" id="WBVO01000001">
    <property type="protein sequence ID" value="KAB2814608.1"/>
    <property type="molecule type" value="Genomic_DNA"/>
</dbReference>
<protein>
    <recommendedName>
        <fullName evidence="2">DUF5683 domain-containing protein</fullName>
    </recommendedName>
</protein>
<sequence length="205" mass="23276">MLTAALVLLLSFQGHAQVTVEQDTVKEFPSMEASQDLFRLGDDESLKDTSEYVSRDTGHSPATATWLSVALPGAGQVYNGRWWKVPIIYTGFAVSGYYIYENNRQLNIWSEIIDQRLDSTQTDIYEGIYSDNQLFTIQNSYRRYRDLSIIFTVAIYGLQILDANVDAHLYNFDVTDDISLNWEPTLAADPRFNGLIYGASVSIRF</sequence>
<dbReference type="Proteomes" id="UP000468650">
    <property type="component" value="Unassembled WGS sequence"/>
</dbReference>
<name>A0A6N6RM36_9FLAO</name>
<comment type="caution">
    <text evidence="3">The sequence shown here is derived from an EMBL/GenBank/DDBJ whole genome shotgun (WGS) entry which is preliminary data.</text>
</comment>
<dbReference type="RefSeq" id="WP_151666187.1">
    <property type="nucleotide sequence ID" value="NZ_WBVO01000001.1"/>
</dbReference>
<reference evidence="3 4" key="1">
    <citation type="submission" date="2019-09" db="EMBL/GenBank/DDBJ databases">
        <title>Genomes of family Cryomorphaceae.</title>
        <authorList>
            <person name="Bowman J.P."/>
        </authorList>
    </citation>
    <scope>NUCLEOTIDE SEQUENCE [LARGE SCALE GENOMIC DNA]</scope>
    <source>
        <strain evidence="3 4">LMG 25704</strain>
    </source>
</reference>
<feature type="chain" id="PRO_5026851129" description="DUF5683 domain-containing protein" evidence="1">
    <location>
        <begin position="17"/>
        <end position="205"/>
    </location>
</feature>
<evidence type="ECO:0000259" key="2">
    <source>
        <dbReference type="Pfam" id="PF18935"/>
    </source>
</evidence>
<evidence type="ECO:0000313" key="3">
    <source>
        <dbReference type="EMBL" id="KAB2814608.1"/>
    </source>
</evidence>
<gene>
    <name evidence="3" type="ORF">F8C67_02380</name>
</gene>
<keyword evidence="1" id="KW-0732">Signal</keyword>
<feature type="signal peptide" evidence="1">
    <location>
        <begin position="1"/>
        <end position="16"/>
    </location>
</feature>
<keyword evidence="4" id="KW-1185">Reference proteome</keyword>
<evidence type="ECO:0000313" key="4">
    <source>
        <dbReference type="Proteomes" id="UP000468650"/>
    </source>
</evidence>
<accession>A0A6N6RM36</accession>
<dbReference type="AlphaFoldDB" id="A0A6N6RM36"/>
<evidence type="ECO:0000256" key="1">
    <source>
        <dbReference type="SAM" id="SignalP"/>
    </source>
</evidence>
<dbReference type="OrthoDB" id="9813910at2"/>
<feature type="domain" description="DUF5683" evidence="2">
    <location>
        <begin position="59"/>
        <end position="205"/>
    </location>
</feature>
<dbReference type="InterPro" id="IPR043738">
    <property type="entry name" value="DUF5683"/>
</dbReference>
<proteinExistence type="predicted"/>
<organism evidence="3 4">
    <name type="scientific">Phaeocystidibacter luteus</name>
    <dbReference type="NCBI Taxonomy" id="911197"/>
    <lineage>
        <taxon>Bacteria</taxon>
        <taxon>Pseudomonadati</taxon>
        <taxon>Bacteroidota</taxon>
        <taxon>Flavobacteriia</taxon>
        <taxon>Flavobacteriales</taxon>
        <taxon>Phaeocystidibacteraceae</taxon>
        <taxon>Phaeocystidibacter</taxon>
    </lineage>
</organism>
<dbReference type="Pfam" id="PF18935">
    <property type="entry name" value="DUF5683"/>
    <property type="match status" value="1"/>
</dbReference>